<proteinExistence type="predicted"/>
<evidence type="ECO:0000313" key="1">
    <source>
        <dbReference type="Proteomes" id="UP000790787"/>
    </source>
</evidence>
<dbReference type="RefSeq" id="XP_075101859.1">
    <property type="nucleotide sequence ID" value="XM_075245758.1"/>
</dbReference>
<protein>
    <submittedName>
        <fullName evidence="2">Uncharacterized protein LOC142177285</fullName>
    </submittedName>
</protein>
<name>A0AC58TXC1_TOBAC</name>
<reference evidence="1" key="1">
    <citation type="journal article" date="2014" name="Nat. Commun.">
        <title>The tobacco genome sequence and its comparison with those of tomato and potato.</title>
        <authorList>
            <person name="Sierro N."/>
            <person name="Battey J.N."/>
            <person name="Ouadi S."/>
            <person name="Bakaher N."/>
            <person name="Bovet L."/>
            <person name="Willig A."/>
            <person name="Goepfert S."/>
            <person name="Peitsch M.C."/>
            <person name="Ivanov N.V."/>
        </authorList>
    </citation>
    <scope>NUCLEOTIDE SEQUENCE [LARGE SCALE GENOMIC DNA]</scope>
</reference>
<evidence type="ECO:0000313" key="2">
    <source>
        <dbReference type="RefSeq" id="XP_075101859.1"/>
    </source>
</evidence>
<keyword evidence="1" id="KW-1185">Reference proteome</keyword>
<sequence length="275" mass="30932">MTDEEFAVIDKRAKAVASGVVQLGNNVTCNVIGKGTIRFRMHDDVPLDDTSKTFQLARGFGAKYKDFRTAMLAKAPYPTYNQFAVSLQSHEQMMINESEEKDHLQPHHEHTFVGQRVRGRHRGGGRFNSRGRGFAPAARHGNYSARPNFNDKISYQPKVNNYSVDPRQQKKEQVIICQICGKTNHSALECWNWFDHSFQPEDQLPKALAAMKLEHEDSSLYAYSRATTHILNNPGKLAKTTSYKGNESIFVGNGDSLPISHIGEGKLKTTESKFS</sequence>
<dbReference type="Proteomes" id="UP000790787">
    <property type="component" value="Chromosome 23"/>
</dbReference>
<reference evidence="2" key="2">
    <citation type="submission" date="2025-08" db="UniProtKB">
        <authorList>
            <consortium name="RefSeq"/>
        </authorList>
    </citation>
    <scope>IDENTIFICATION</scope>
    <source>
        <tissue evidence="2">Leaf</tissue>
    </source>
</reference>
<accession>A0AC58TXC1</accession>
<organism evidence="1 2">
    <name type="scientific">Nicotiana tabacum</name>
    <name type="common">Common tobacco</name>
    <dbReference type="NCBI Taxonomy" id="4097"/>
    <lineage>
        <taxon>Eukaryota</taxon>
        <taxon>Viridiplantae</taxon>
        <taxon>Streptophyta</taxon>
        <taxon>Embryophyta</taxon>
        <taxon>Tracheophyta</taxon>
        <taxon>Spermatophyta</taxon>
        <taxon>Magnoliopsida</taxon>
        <taxon>eudicotyledons</taxon>
        <taxon>Gunneridae</taxon>
        <taxon>Pentapetalae</taxon>
        <taxon>asterids</taxon>
        <taxon>lamiids</taxon>
        <taxon>Solanales</taxon>
        <taxon>Solanaceae</taxon>
        <taxon>Nicotianoideae</taxon>
        <taxon>Nicotianeae</taxon>
        <taxon>Nicotiana</taxon>
    </lineage>
</organism>
<gene>
    <name evidence="2" type="primary">LOC142177285</name>
</gene>